<organism evidence="2 3">
    <name type="scientific">Platanthera zijinensis</name>
    <dbReference type="NCBI Taxonomy" id="2320716"/>
    <lineage>
        <taxon>Eukaryota</taxon>
        <taxon>Viridiplantae</taxon>
        <taxon>Streptophyta</taxon>
        <taxon>Embryophyta</taxon>
        <taxon>Tracheophyta</taxon>
        <taxon>Spermatophyta</taxon>
        <taxon>Magnoliopsida</taxon>
        <taxon>Liliopsida</taxon>
        <taxon>Asparagales</taxon>
        <taxon>Orchidaceae</taxon>
        <taxon>Orchidoideae</taxon>
        <taxon>Orchideae</taxon>
        <taxon>Orchidinae</taxon>
        <taxon>Platanthera</taxon>
    </lineage>
</organism>
<evidence type="ECO:0000313" key="2">
    <source>
        <dbReference type="EMBL" id="KAK8935737.1"/>
    </source>
</evidence>
<comment type="caution">
    <text evidence="2">The sequence shown here is derived from an EMBL/GenBank/DDBJ whole genome shotgun (WGS) entry which is preliminary data.</text>
</comment>
<sequence>MELDEFYLTLQWISSEICKQSFRAGKREIGEKFVEFLEKELNMNDDLGTKAEKEAFSSAKKKDQRTDEFQRESSMEDSIDDIEATLAQLKKNLGL</sequence>
<dbReference type="EMBL" id="JBBWWQ010000011">
    <property type="protein sequence ID" value="KAK8935737.1"/>
    <property type="molecule type" value="Genomic_DNA"/>
</dbReference>
<protein>
    <submittedName>
        <fullName evidence="2">Uncharacterized protein</fullName>
    </submittedName>
</protein>
<keyword evidence="3" id="KW-1185">Reference proteome</keyword>
<proteinExistence type="predicted"/>
<feature type="region of interest" description="Disordered" evidence="1">
    <location>
        <begin position="52"/>
        <end position="77"/>
    </location>
</feature>
<reference evidence="2 3" key="1">
    <citation type="journal article" date="2022" name="Nat. Plants">
        <title>Genomes of leafy and leafless Platanthera orchids illuminate the evolution of mycoheterotrophy.</title>
        <authorList>
            <person name="Li M.H."/>
            <person name="Liu K.W."/>
            <person name="Li Z."/>
            <person name="Lu H.C."/>
            <person name="Ye Q.L."/>
            <person name="Zhang D."/>
            <person name="Wang J.Y."/>
            <person name="Li Y.F."/>
            <person name="Zhong Z.M."/>
            <person name="Liu X."/>
            <person name="Yu X."/>
            <person name="Liu D.K."/>
            <person name="Tu X.D."/>
            <person name="Liu B."/>
            <person name="Hao Y."/>
            <person name="Liao X.Y."/>
            <person name="Jiang Y.T."/>
            <person name="Sun W.H."/>
            <person name="Chen J."/>
            <person name="Chen Y.Q."/>
            <person name="Ai Y."/>
            <person name="Zhai J.W."/>
            <person name="Wu S.S."/>
            <person name="Zhou Z."/>
            <person name="Hsiao Y.Y."/>
            <person name="Wu W.L."/>
            <person name="Chen Y.Y."/>
            <person name="Lin Y.F."/>
            <person name="Hsu J.L."/>
            <person name="Li C.Y."/>
            <person name="Wang Z.W."/>
            <person name="Zhao X."/>
            <person name="Zhong W.Y."/>
            <person name="Ma X.K."/>
            <person name="Ma L."/>
            <person name="Huang J."/>
            <person name="Chen G.Z."/>
            <person name="Huang M.Z."/>
            <person name="Huang L."/>
            <person name="Peng D.H."/>
            <person name="Luo Y.B."/>
            <person name="Zou S.Q."/>
            <person name="Chen S.P."/>
            <person name="Lan S."/>
            <person name="Tsai W.C."/>
            <person name="Van de Peer Y."/>
            <person name="Liu Z.J."/>
        </authorList>
    </citation>
    <scope>NUCLEOTIDE SEQUENCE [LARGE SCALE GENOMIC DNA]</scope>
    <source>
        <strain evidence="2">Lor287</strain>
    </source>
</reference>
<dbReference type="Proteomes" id="UP001418222">
    <property type="component" value="Unassembled WGS sequence"/>
</dbReference>
<evidence type="ECO:0000313" key="3">
    <source>
        <dbReference type="Proteomes" id="UP001418222"/>
    </source>
</evidence>
<feature type="compositionally biased region" description="Basic and acidic residues" evidence="1">
    <location>
        <begin position="52"/>
        <end position="74"/>
    </location>
</feature>
<name>A0AAP0BCH0_9ASPA</name>
<gene>
    <name evidence="2" type="ORF">KSP39_PZI012950</name>
</gene>
<evidence type="ECO:0000256" key="1">
    <source>
        <dbReference type="SAM" id="MobiDB-lite"/>
    </source>
</evidence>
<dbReference type="AlphaFoldDB" id="A0AAP0BCH0"/>
<accession>A0AAP0BCH0</accession>